<protein>
    <submittedName>
        <fullName evidence="1">Uncharacterized protein</fullName>
    </submittedName>
</protein>
<dbReference type="EMBL" id="GBXM01055004">
    <property type="protein sequence ID" value="JAH53573.1"/>
    <property type="molecule type" value="Transcribed_RNA"/>
</dbReference>
<evidence type="ECO:0000313" key="1">
    <source>
        <dbReference type="EMBL" id="JAH53573.1"/>
    </source>
</evidence>
<reference evidence="1" key="2">
    <citation type="journal article" date="2015" name="Fish Shellfish Immunol.">
        <title>Early steps in the European eel (Anguilla anguilla)-Vibrio vulnificus interaction in the gills: Role of the RtxA13 toxin.</title>
        <authorList>
            <person name="Callol A."/>
            <person name="Pajuelo D."/>
            <person name="Ebbesson L."/>
            <person name="Teles M."/>
            <person name="MacKenzie S."/>
            <person name="Amaro C."/>
        </authorList>
    </citation>
    <scope>NUCLEOTIDE SEQUENCE</scope>
</reference>
<sequence length="14" mass="1689">MKHSKNNHNHNVKT</sequence>
<accession>A0A0E9TLE9</accession>
<organism evidence="1">
    <name type="scientific">Anguilla anguilla</name>
    <name type="common">European freshwater eel</name>
    <name type="synonym">Muraena anguilla</name>
    <dbReference type="NCBI Taxonomy" id="7936"/>
    <lineage>
        <taxon>Eukaryota</taxon>
        <taxon>Metazoa</taxon>
        <taxon>Chordata</taxon>
        <taxon>Craniata</taxon>
        <taxon>Vertebrata</taxon>
        <taxon>Euteleostomi</taxon>
        <taxon>Actinopterygii</taxon>
        <taxon>Neopterygii</taxon>
        <taxon>Teleostei</taxon>
        <taxon>Anguilliformes</taxon>
        <taxon>Anguillidae</taxon>
        <taxon>Anguilla</taxon>
    </lineage>
</organism>
<reference evidence="1" key="1">
    <citation type="submission" date="2014-11" db="EMBL/GenBank/DDBJ databases">
        <authorList>
            <person name="Amaro Gonzalez C."/>
        </authorList>
    </citation>
    <scope>NUCLEOTIDE SEQUENCE</scope>
</reference>
<name>A0A0E9TLE9_ANGAN</name>
<proteinExistence type="predicted"/>